<reference evidence="1 2" key="1">
    <citation type="submission" date="2018-03" db="EMBL/GenBank/DDBJ databases">
        <authorList>
            <person name="Keele B.F."/>
        </authorList>
    </citation>
    <scope>NUCLEOTIDE SEQUENCE [LARGE SCALE GENOMIC DNA]</scope>
    <source>
        <strain evidence="1 2">CECT 8504</strain>
    </source>
</reference>
<evidence type="ECO:0000313" key="1">
    <source>
        <dbReference type="EMBL" id="SPJ26139.1"/>
    </source>
</evidence>
<sequence length="227" mass="25737">MRAEIQDLEHRDLVLGQEIENIAYDDLTYIERARLAARMVDEAGRQPAEIDSAFSCGQTDRSRYLKIGRGIPTDILQWIGKAPCAGRPPWEQLVTALESDEAAEPRIRQVLAAANDEERPSTSDDRFNLVYRAAVETPKPEKAKPRTPEVRDIYVDGVEGPVARTRRTSEGLELIIIGERKAGFLAYAAEHGQEIVHQMMRHYEREQDINDMTEGFEDTDELTRGDQ</sequence>
<evidence type="ECO:0000313" key="2">
    <source>
        <dbReference type="Proteomes" id="UP000244912"/>
    </source>
</evidence>
<keyword evidence="2" id="KW-1185">Reference proteome</keyword>
<proteinExistence type="predicted"/>
<dbReference type="EMBL" id="ONZF01000014">
    <property type="protein sequence ID" value="SPJ26139.1"/>
    <property type="molecule type" value="Genomic_DNA"/>
</dbReference>
<dbReference type="Proteomes" id="UP000244912">
    <property type="component" value="Unassembled WGS sequence"/>
</dbReference>
<dbReference type="Gene3D" id="1.10.10.2830">
    <property type="match status" value="1"/>
</dbReference>
<name>A0A2R8C198_9RHOB</name>
<gene>
    <name evidence="1" type="ORF">PAA8504_03995</name>
</gene>
<dbReference type="AlphaFoldDB" id="A0A2R8C198"/>
<protein>
    <submittedName>
        <fullName evidence="1">Uncharacterized protein</fullName>
    </submittedName>
</protein>
<organism evidence="1 2">
    <name type="scientific">Palleronia abyssalis</name>
    <dbReference type="NCBI Taxonomy" id="1501240"/>
    <lineage>
        <taxon>Bacteria</taxon>
        <taxon>Pseudomonadati</taxon>
        <taxon>Pseudomonadota</taxon>
        <taxon>Alphaproteobacteria</taxon>
        <taxon>Rhodobacterales</taxon>
        <taxon>Roseobacteraceae</taxon>
        <taxon>Palleronia</taxon>
    </lineage>
</organism>
<accession>A0A2R8C198</accession>